<dbReference type="Proteomes" id="UP000265520">
    <property type="component" value="Unassembled WGS sequence"/>
</dbReference>
<sequence>MVLSPQPRLVTDSDQATESLPSTSDYWRQLATMSPPPRQAPTRSSPGDTKILAWRKHAEQGAL</sequence>
<accession>A0A392UMD1</accession>
<name>A0A392UMD1_9FABA</name>
<feature type="region of interest" description="Disordered" evidence="1">
    <location>
        <begin position="1"/>
        <end position="23"/>
    </location>
</feature>
<evidence type="ECO:0000256" key="1">
    <source>
        <dbReference type="SAM" id="MobiDB-lite"/>
    </source>
</evidence>
<dbReference type="EMBL" id="LXQA010852331">
    <property type="protein sequence ID" value="MCI74048.1"/>
    <property type="molecule type" value="Genomic_DNA"/>
</dbReference>
<feature type="compositionally biased region" description="Polar residues" evidence="1">
    <location>
        <begin position="12"/>
        <end position="23"/>
    </location>
</feature>
<comment type="caution">
    <text evidence="2">The sequence shown here is derived from an EMBL/GenBank/DDBJ whole genome shotgun (WGS) entry which is preliminary data.</text>
</comment>
<feature type="region of interest" description="Disordered" evidence="1">
    <location>
        <begin position="31"/>
        <end position="50"/>
    </location>
</feature>
<organism evidence="2 3">
    <name type="scientific">Trifolium medium</name>
    <dbReference type="NCBI Taxonomy" id="97028"/>
    <lineage>
        <taxon>Eukaryota</taxon>
        <taxon>Viridiplantae</taxon>
        <taxon>Streptophyta</taxon>
        <taxon>Embryophyta</taxon>
        <taxon>Tracheophyta</taxon>
        <taxon>Spermatophyta</taxon>
        <taxon>Magnoliopsida</taxon>
        <taxon>eudicotyledons</taxon>
        <taxon>Gunneridae</taxon>
        <taxon>Pentapetalae</taxon>
        <taxon>rosids</taxon>
        <taxon>fabids</taxon>
        <taxon>Fabales</taxon>
        <taxon>Fabaceae</taxon>
        <taxon>Papilionoideae</taxon>
        <taxon>50 kb inversion clade</taxon>
        <taxon>NPAAA clade</taxon>
        <taxon>Hologalegina</taxon>
        <taxon>IRL clade</taxon>
        <taxon>Trifolieae</taxon>
        <taxon>Trifolium</taxon>
    </lineage>
</organism>
<dbReference type="AlphaFoldDB" id="A0A392UMD1"/>
<protein>
    <submittedName>
        <fullName evidence="2">Uncharacterized protein</fullName>
    </submittedName>
</protein>
<keyword evidence="3" id="KW-1185">Reference proteome</keyword>
<proteinExistence type="predicted"/>
<evidence type="ECO:0000313" key="3">
    <source>
        <dbReference type="Proteomes" id="UP000265520"/>
    </source>
</evidence>
<evidence type="ECO:0000313" key="2">
    <source>
        <dbReference type="EMBL" id="MCI74048.1"/>
    </source>
</evidence>
<reference evidence="2 3" key="1">
    <citation type="journal article" date="2018" name="Front. Plant Sci.">
        <title>Red Clover (Trifolium pratense) and Zigzag Clover (T. medium) - A Picture of Genomic Similarities and Differences.</title>
        <authorList>
            <person name="Dluhosova J."/>
            <person name="Istvanek J."/>
            <person name="Nedelnik J."/>
            <person name="Repkova J."/>
        </authorList>
    </citation>
    <scope>NUCLEOTIDE SEQUENCE [LARGE SCALE GENOMIC DNA]</scope>
    <source>
        <strain evidence="3">cv. 10/8</strain>
        <tissue evidence="2">Leaf</tissue>
    </source>
</reference>